<reference evidence="3" key="2">
    <citation type="submission" date="2022-01" db="EMBL/GenBank/DDBJ databases">
        <authorList>
            <person name="Yamashiro T."/>
            <person name="Shiraishi A."/>
            <person name="Satake H."/>
            <person name="Nakayama K."/>
        </authorList>
    </citation>
    <scope>NUCLEOTIDE SEQUENCE</scope>
</reference>
<comment type="caution">
    <text evidence="3">The sequence shown here is derived from an EMBL/GenBank/DDBJ whole genome shotgun (WGS) entry which is preliminary data.</text>
</comment>
<proteinExistence type="predicted"/>
<feature type="coiled-coil region" evidence="1">
    <location>
        <begin position="71"/>
        <end position="141"/>
    </location>
</feature>
<accession>A0ABQ5INV8</accession>
<evidence type="ECO:0000313" key="3">
    <source>
        <dbReference type="EMBL" id="GJU01901.1"/>
    </source>
</evidence>
<dbReference type="EMBL" id="BQNB010021007">
    <property type="protein sequence ID" value="GJU01901.1"/>
    <property type="molecule type" value="Genomic_DNA"/>
</dbReference>
<keyword evidence="4" id="KW-1185">Reference proteome</keyword>
<protein>
    <submittedName>
        <fullName evidence="3">Uncharacterized protein</fullName>
    </submittedName>
</protein>
<sequence length="468" mass="53388">MPYFKQTPVDAYPDNKITSDSNIIMYSQYLLETQQAAVQYTNSSAQQDSMILFVIEQMSKQMINYVTNWDKANKKANSESLIAELERYKERVKTFKQRLNIDLISRETLINSQMDDMIRDRLALKKQIDSLKQNLSNQIKKSQRIKPTLYDGSLISRQHDVILVTDEEDTLILEDVKQAFWLPLSNPNSEQPNDTQTSVRVEVPKELQKCSIGKKLFEIEKKELKLENERLLEHIICQDVVNIVMHADDKSNYLLISQDLVHIVVNSIAAINDFKSMEQSYLDEYKDNLKLTAKLAKKNDMIEKSVYNELSKKCSQLEKCCISLELKLQNDHENYIKINKAIVVTLRDIVEQARTANPLDNALAYACMYTEQIQGLLVYVSDTCPSSPLKSEKLVAVTPMNKARKVTFAKISATSENSIQTQVDLHKTQTTNKPLVPSTSVKSSTNASGSIPRCNIKNTRILKTSSSN</sequence>
<evidence type="ECO:0000256" key="2">
    <source>
        <dbReference type="SAM" id="MobiDB-lite"/>
    </source>
</evidence>
<reference evidence="3" key="1">
    <citation type="journal article" date="2022" name="Int. J. Mol. Sci.">
        <title>Draft Genome of Tanacetum Coccineum: Genomic Comparison of Closely Related Tanacetum-Family Plants.</title>
        <authorList>
            <person name="Yamashiro T."/>
            <person name="Shiraishi A."/>
            <person name="Nakayama K."/>
            <person name="Satake H."/>
        </authorList>
    </citation>
    <scope>NUCLEOTIDE SEQUENCE</scope>
</reference>
<evidence type="ECO:0000313" key="4">
    <source>
        <dbReference type="Proteomes" id="UP001151760"/>
    </source>
</evidence>
<keyword evidence="1" id="KW-0175">Coiled coil</keyword>
<organism evidence="3 4">
    <name type="scientific">Tanacetum coccineum</name>
    <dbReference type="NCBI Taxonomy" id="301880"/>
    <lineage>
        <taxon>Eukaryota</taxon>
        <taxon>Viridiplantae</taxon>
        <taxon>Streptophyta</taxon>
        <taxon>Embryophyta</taxon>
        <taxon>Tracheophyta</taxon>
        <taxon>Spermatophyta</taxon>
        <taxon>Magnoliopsida</taxon>
        <taxon>eudicotyledons</taxon>
        <taxon>Gunneridae</taxon>
        <taxon>Pentapetalae</taxon>
        <taxon>asterids</taxon>
        <taxon>campanulids</taxon>
        <taxon>Asterales</taxon>
        <taxon>Asteraceae</taxon>
        <taxon>Asteroideae</taxon>
        <taxon>Anthemideae</taxon>
        <taxon>Anthemidinae</taxon>
        <taxon>Tanacetum</taxon>
    </lineage>
</organism>
<feature type="compositionally biased region" description="Polar residues" evidence="2">
    <location>
        <begin position="424"/>
        <end position="449"/>
    </location>
</feature>
<dbReference type="Proteomes" id="UP001151760">
    <property type="component" value="Unassembled WGS sequence"/>
</dbReference>
<feature type="region of interest" description="Disordered" evidence="2">
    <location>
        <begin position="424"/>
        <end position="452"/>
    </location>
</feature>
<gene>
    <name evidence="3" type="ORF">Tco_1112239</name>
</gene>
<name>A0ABQ5INV8_9ASTR</name>
<evidence type="ECO:0000256" key="1">
    <source>
        <dbReference type="SAM" id="Coils"/>
    </source>
</evidence>